<keyword evidence="4 6" id="KW-1133">Transmembrane helix</keyword>
<feature type="transmembrane region" description="Helical" evidence="6">
    <location>
        <begin position="93"/>
        <end position="115"/>
    </location>
</feature>
<evidence type="ECO:0000256" key="4">
    <source>
        <dbReference type="ARBA" id="ARBA00022989"/>
    </source>
</evidence>
<evidence type="ECO:0000256" key="6">
    <source>
        <dbReference type="SAM" id="Phobius"/>
    </source>
</evidence>
<proteinExistence type="inferred from homology"/>
<dbReference type="Pfam" id="PF03649">
    <property type="entry name" value="UPF0014"/>
    <property type="match status" value="1"/>
</dbReference>
<comment type="caution">
    <text evidence="7">The sequence shown here is derived from an EMBL/GenBank/DDBJ whole genome shotgun (WGS) entry which is preliminary data.</text>
</comment>
<feature type="transmembrane region" description="Helical" evidence="6">
    <location>
        <begin position="181"/>
        <end position="201"/>
    </location>
</feature>
<keyword evidence="9" id="KW-1185">Reference proteome</keyword>
<feature type="transmembrane region" description="Helical" evidence="6">
    <location>
        <begin position="34"/>
        <end position="54"/>
    </location>
</feature>
<accession>A0A0V7ZCI3</accession>
<keyword evidence="5 6" id="KW-0472">Membrane</keyword>
<feature type="transmembrane region" description="Helical" evidence="6">
    <location>
        <begin position="60"/>
        <end position="81"/>
    </location>
</feature>
<dbReference type="EMBL" id="LMTZ01000117">
    <property type="protein sequence ID" value="KST64845.1"/>
    <property type="molecule type" value="Genomic_DNA"/>
</dbReference>
<protein>
    <recommendedName>
        <fullName evidence="10">ABC transporter permease</fullName>
    </recommendedName>
</protein>
<evidence type="ECO:0000256" key="1">
    <source>
        <dbReference type="ARBA" id="ARBA00004141"/>
    </source>
</evidence>
<evidence type="ECO:0000313" key="8">
    <source>
        <dbReference type="EMBL" id="KST64845.1"/>
    </source>
</evidence>
<comment type="subcellular location">
    <subcellularLocation>
        <location evidence="1">Membrane</location>
        <topology evidence="1">Multi-pass membrane protein</topology>
    </subcellularLocation>
</comment>
<evidence type="ECO:0000256" key="2">
    <source>
        <dbReference type="ARBA" id="ARBA00005268"/>
    </source>
</evidence>
<feature type="transmembrane region" description="Helical" evidence="6">
    <location>
        <begin position="6"/>
        <end position="27"/>
    </location>
</feature>
<evidence type="ECO:0000256" key="3">
    <source>
        <dbReference type="ARBA" id="ARBA00022692"/>
    </source>
</evidence>
<reference evidence="7 9" key="1">
    <citation type="journal article" date="2015" name="Genome Announc.">
        <title>Draft Genome of the Euendolithic (true boring) Cyanobacterium Mastigocoleus testarum strain BC008.</title>
        <authorList>
            <person name="Guida B.S."/>
            <person name="Garcia-Pichel F."/>
        </authorList>
    </citation>
    <scope>NUCLEOTIDE SEQUENCE [LARGE SCALE GENOMIC DNA]</scope>
    <source>
        <strain evidence="7 9">BC008</strain>
    </source>
</reference>
<comment type="similarity">
    <text evidence="2">Belongs to the UPF0014 family.</text>
</comment>
<dbReference type="GO" id="GO:0005886">
    <property type="term" value="C:plasma membrane"/>
    <property type="evidence" value="ECO:0007669"/>
    <property type="project" value="TreeGrafter"/>
</dbReference>
<evidence type="ECO:0000313" key="7">
    <source>
        <dbReference type="EMBL" id="KST62215.1"/>
    </source>
</evidence>
<organism evidence="7 9">
    <name type="scientific">Mastigocoleus testarum BC008</name>
    <dbReference type="NCBI Taxonomy" id="371196"/>
    <lineage>
        <taxon>Bacteria</taxon>
        <taxon>Bacillati</taxon>
        <taxon>Cyanobacteriota</taxon>
        <taxon>Cyanophyceae</taxon>
        <taxon>Nostocales</taxon>
        <taxon>Hapalosiphonaceae</taxon>
        <taxon>Mastigocoleus</taxon>
    </lineage>
</organism>
<evidence type="ECO:0008006" key="10">
    <source>
        <dbReference type="Google" id="ProtNLM"/>
    </source>
</evidence>
<dbReference type="Proteomes" id="UP000053372">
    <property type="component" value="Unassembled WGS sequence"/>
</dbReference>
<dbReference type="AlphaFoldDB" id="A0A0V7ZCI3"/>
<sequence>MNIIQLTFADLVSALALMGIVIALSAWEKLGLELKFAIATGRTLLQVVVLGYILDIVFTLHSMWAVLAMLAVMLSIAAIIARNRIEQKNPFMLPLVWVSMLFSSTVAIMYINLLIIQPKVWFEPQYLIPIAGMILASAMNAAAIAGERLVKTINSSQQEIETHLSLGASPQQAIRQYRQEAIRAGLIPSINQMTIIAMIAIPTFFSGQLLSGVNPREAASYQILIVFAIAFTNLLTSLLVTWGICRQSFNSAAQLVVR</sequence>
<keyword evidence="3 6" id="KW-0812">Transmembrane</keyword>
<feature type="transmembrane region" description="Helical" evidence="6">
    <location>
        <begin position="221"/>
        <end position="245"/>
    </location>
</feature>
<name>A0A0V7ZCI3_9CYAN</name>
<dbReference type="PANTHER" id="PTHR30028">
    <property type="entry name" value="UPF0014 INNER MEMBRANE PROTEIN YBBM-RELATED"/>
    <property type="match status" value="1"/>
</dbReference>
<gene>
    <name evidence="8" type="ORF">BC008_18710</name>
    <name evidence="7" type="ORF">BC008_37880</name>
</gene>
<dbReference type="PANTHER" id="PTHR30028:SF0">
    <property type="entry name" value="PROTEIN ALUMINUM SENSITIVE 3"/>
    <property type="match status" value="1"/>
</dbReference>
<dbReference type="InterPro" id="IPR005226">
    <property type="entry name" value="UPF0014_fam"/>
</dbReference>
<dbReference type="EMBL" id="LMTZ01000162">
    <property type="protein sequence ID" value="KST62215.1"/>
    <property type="molecule type" value="Genomic_DNA"/>
</dbReference>
<feature type="transmembrane region" description="Helical" evidence="6">
    <location>
        <begin position="127"/>
        <end position="146"/>
    </location>
</feature>
<evidence type="ECO:0000313" key="9">
    <source>
        <dbReference type="Proteomes" id="UP000053372"/>
    </source>
</evidence>
<evidence type="ECO:0000256" key="5">
    <source>
        <dbReference type="ARBA" id="ARBA00023136"/>
    </source>
</evidence>